<feature type="transmembrane region" description="Helical" evidence="7">
    <location>
        <begin position="35"/>
        <end position="55"/>
    </location>
</feature>
<dbReference type="InterPro" id="IPR036890">
    <property type="entry name" value="HATPase_C_sf"/>
</dbReference>
<proteinExistence type="predicted"/>
<feature type="transmembrane region" description="Helical" evidence="7">
    <location>
        <begin position="96"/>
        <end position="115"/>
    </location>
</feature>
<evidence type="ECO:0000256" key="1">
    <source>
        <dbReference type="ARBA" id="ARBA00000085"/>
    </source>
</evidence>
<feature type="transmembrane region" description="Helical" evidence="7">
    <location>
        <begin position="127"/>
        <end position="146"/>
    </location>
</feature>
<keyword evidence="7" id="KW-1133">Transmembrane helix</keyword>
<feature type="transmembrane region" description="Helical" evidence="7">
    <location>
        <begin position="189"/>
        <end position="209"/>
    </location>
</feature>
<dbReference type="SUPFAM" id="SSF55781">
    <property type="entry name" value="GAF domain-like"/>
    <property type="match status" value="1"/>
</dbReference>
<evidence type="ECO:0000256" key="4">
    <source>
        <dbReference type="ARBA" id="ARBA00022741"/>
    </source>
</evidence>
<protein>
    <recommendedName>
        <fullName evidence="2">histidine kinase</fullName>
        <ecNumber evidence="2">2.7.13.3</ecNumber>
    </recommendedName>
</protein>
<dbReference type="EC" id="2.7.13.3" evidence="2"/>
<dbReference type="GO" id="GO:0004673">
    <property type="term" value="F:protein histidine kinase activity"/>
    <property type="evidence" value="ECO:0007669"/>
    <property type="project" value="UniProtKB-EC"/>
</dbReference>
<comment type="catalytic activity">
    <reaction evidence="1">
        <text>ATP + protein L-histidine = ADP + protein N-phospho-L-histidine.</text>
        <dbReference type="EC" id="2.7.13.3"/>
    </reaction>
</comment>
<accession>A0ABX1EZ84</accession>
<evidence type="ECO:0000256" key="6">
    <source>
        <dbReference type="ARBA" id="ARBA00022840"/>
    </source>
</evidence>
<evidence type="ECO:0000313" key="9">
    <source>
        <dbReference type="EMBL" id="NKE45428.1"/>
    </source>
</evidence>
<sequence length="675" mass="72114">MVTVNAVATLWLHAAAAVLCLGWAALILACGRLRATLPLALACLAAAAWAAAVAWRPAAPLAGISGALEILRSAAWFVLLLLLSHRYGGSTATPQAWRFAAVGGVVTLLALGALLPDGPQLPTLGSPGLMARLGLALLVLLVAENLYRNADRAARWHVILPCLTLGGLSAFDVVLHADAALHRFYAPALLDARAVLTALAMPLLVLAALRDRRWRRNPPVSRQVVFHGATLVIAGTFLTGVGAVGEGLRQFGTDWGGAAQVSLLAGAVLAIAVAASSASMRSHIRRRVVDHFFAARFDYRAEWLRCVATLSAQHAEAEQRAIIAIADPVDSPAGLLLLRDAPDAALRWAGSWNLPVQDIVLPPDHALVGALRDGTHIVTDVPRDLATDLAPLWLAVPLRHHRDGLLGLVLLAPPRARFNLDAEVFDLLRAVGREVAMFLSERRAAERLHDQRALADHARRFAFVAHDVKNVASQLTLVLANAEHNISDPEFQQDMLLTVGASAQRINALIARLREPEAEQPPARIAPLEMVQTVLREVAHPVEIEAAEPEACCIAIAPDRFAAALRHLLDNAIEASPAGDPVRIALRREADRVLLDIIDRGPGMTPEFVRDRLFRPLVSGRADGNGIGAWQARDLLRGAGGDLLALSTPGAGTTMRLTLPCQPAARPTQLQEIAA</sequence>
<keyword evidence="4" id="KW-0547">Nucleotide-binding</keyword>
<dbReference type="Proteomes" id="UP000765160">
    <property type="component" value="Unassembled WGS sequence"/>
</dbReference>
<gene>
    <name evidence="9" type="primary">prsK</name>
    <name evidence="9" type="ORF">HB662_11630</name>
</gene>
<feature type="transmembrane region" description="Helical" evidence="7">
    <location>
        <begin position="6"/>
        <end position="28"/>
    </location>
</feature>
<keyword evidence="7" id="KW-0812">Transmembrane</keyword>
<keyword evidence="3 9" id="KW-0808">Transferase</keyword>
<dbReference type="SUPFAM" id="SSF55874">
    <property type="entry name" value="ATPase domain of HSP90 chaperone/DNA topoisomerase II/histidine kinase"/>
    <property type="match status" value="1"/>
</dbReference>
<dbReference type="PANTHER" id="PTHR44936">
    <property type="entry name" value="SENSOR PROTEIN CREC"/>
    <property type="match status" value="1"/>
</dbReference>
<evidence type="ECO:0000256" key="7">
    <source>
        <dbReference type="SAM" id="Phobius"/>
    </source>
</evidence>
<organism evidence="9 10">
    <name type="scientific">Falsiroseomonas frigidaquae</name>
    <dbReference type="NCBI Taxonomy" id="487318"/>
    <lineage>
        <taxon>Bacteria</taxon>
        <taxon>Pseudomonadati</taxon>
        <taxon>Pseudomonadota</taxon>
        <taxon>Alphaproteobacteria</taxon>
        <taxon>Acetobacterales</taxon>
        <taxon>Roseomonadaceae</taxon>
        <taxon>Falsiroseomonas</taxon>
    </lineage>
</organism>
<dbReference type="Pfam" id="PF02518">
    <property type="entry name" value="HATPase_c"/>
    <property type="match status" value="1"/>
</dbReference>
<evidence type="ECO:0000259" key="8">
    <source>
        <dbReference type="PROSITE" id="PS50109"/>
    </source>
</evidence>
<feature type="domain" description="Histidine kinase" evidence="8">
    <location>
        <begin position="463"/>
        <end position="663"/>
    </location>
</feature>
<dbReference type="SMART" id="SM00387">
    <property type="entry name" value="HATPase_c"/>
    <property type="match status" value="1"/>
</dbReference>
<feature type="transmembrane region" description="Helical" evidence="7">
    <location>
        <begin position="61"/>
        <end position="84"/>
    </location>
</feature>
<dbReference type="Gene3D" id="3.30.565.10">
    <property type="entry name" value="Histidine kinase-like ATPase, C-terminal domain"/>
    <property type="match status" value="1"/>
</dbReference>
<evidence type="ECO:0000256" key="5">
    <source>
        <dbReference type="ARBA" id="ARBA00022777"/>
    </source>
</evidence>
<dbReference type="PROSITE" id="PS50109">
    <property type="entry name" value="HIS_KIN"/>
    <property type="match status" value="1"/>
</dbReference>
<dbReference type="InterPro" id="IPR004358">
    <property type="entry name" value="Sig_transdc_His_kin-like_C"/>
</dbReference>
<name>A0ABX1EZ84_9PROT</name>
<dbReference type="RefSeq" id="WP_168049869.1">
    <property type="nucleotide sequence ID" value="NZ_JAATJR010000003.1"/>
</dbReference>
<keyword evidence="6" id="KW-0067">ATP-binding</keyword>
<dbReference type="InterPro" id="IPR003594">
    <property type="entry name" value="HATPase_dom"/>
</dbReference>
<dbReference type="PRINTS" id="PR00344">
    <property type="entry name" value="BCTRLSENSOR"/>
</dbReference>
<dbReference type="InterPro" id="IPR014265">
    <property type="entry name" value="XrtA/PrsK"/>
</dbReference>
<keyword evidence="7" id="KW-0472">Membrane</keyword>
<feature type="transmembrane region" description="Helical" evidence="7">
    <location>
        <begin position="224"/>
        <end position="245"/>
    </location>
</feature>
<keyword evidence="5 9" id="KW-0418">Kinase</keyword>
<evidence type="ECO:0000256" key="2">
    <source>
        <dbReference type="ARBA" id="ARBA00012438"/>
    </source>
</evidence>
<dbReference type="NCBIfam" id="TIGR02916">
    <property type="entry name" value="PEP_his_kin"/>
    <property type="match status" value="1"/>
</dbReference>
<comment type="caution">
    <text evidence="9">The sequence shown here is derived from an EMBL/GenBank/DDBJ whole genome shotgun (WGS) entry which is preliminary data.</text>
</comment>
<feature type="transmembrane region" description="Helical" evidence="7">
    <location>
        <begin position="158"/>
        <end position="177"/>
    </location>
</feature>
<evidence type="ECO:0000256" key="3">
    <source>
        <dbReference type="ARBA" id="ARBA00022679"/>
    </source>
</evidence>
<dbReference type="InterPro" id="IPR050980">
    <property type="entry name" value="2C_sensor_his_kinase"/>
</dbReference>
<dbReference type="PANTHER" id="PTHR44936:SF10">
    <property type="entry name" value="SENSOR PROTEIN RSTB"/>
    <property type="match status" value="1"/>
</dbReference>
<feature type="transmembrane region" description="Helical" evidence="7">
    <location>
        <begin position="257"/>
        <end position="278"/>
    </location>
</feature>
<evidence type="ECO:0000313" key="10">
    <source>
        <dbReference type="Proteomes" id="UP000765160"/>
    </source>
</evidence>
<dbReference type="CDD" id="cd00075">
    <property type="entry name" value="HATPase"/>
    <property type="match status" value="1"/>
</dbReference>
<dbReference type="InterPro" id="IPR005467">
    <property type="entry name" value="His_kinase_dom"/>
</dbReference>
<dbReference type="EMBL" id="JAAVTX010000003">
    <property type="protein sequence ID" value="NKE45428.1"/>
    <property type="molecule type" value="Genomic_DNA"/>
</dbReference>
<keyword evidence="10" id="KW-1185">Reference proteome</keyword>
<reference evidence="9 10" key="1">
    <citation type="submission" date="2020-03" db="EMBL/GenBank/DDBJ databases">
        <title>Roseomonas selenitidurans sp. nov. isolated from soil.</title>
        <authorList>
            <person name="Liu H."/>
        </authorList>
    </citation>
    <scope>NUCLEOTIDE SEQUENCE [LARGE SCALE GENOMIC DNA]</scope>
    <source>
        <strain evidence="9 10">JCM 15073</strain>
    </source>
</reference>